<dbReference type="Proteomes" id="UP000799753">
    <property type="component" value="Unassembled WGS sequence"/>
</dbReference>
<evidence type="ECO:0000259" key="4">
    <source>
        <dbReference type="PROSITE" id="PS50055"/>
    </source>
</evidence>
<protein>
    <recommendedName>
        <fullName evidence="2">protein-tyrosine-phosphatase</fullName>
        <ecNumber evidence="2">3.1.3.48</ecNumber>
    </recommendedName>
</protein>
<comment type="similarity">
    <text evidence="1">Belongs to the protein-tyrosine phosphatase family. Non-receptor class subfamily.</text>
</comment>
<evidence type="ECO:0000259" key="5">
    <source>
        <dbReference type="PROSITE" id="PS50056"/>
    </source>
</evidence>
<dbReference type="SMART" id="SM00450">
    <property type="entry name" value="RHOD"/>
    <property type="match status" value="1"/>
</dbReference>
<dbReference type="InterPro" id="IPR000242">
    <property type="entry name" value="PTP_cat"/>
</dbReference>
<dbReference type="OrthoDB" id="6058203at2759"/>
<feature type="domain" description="Tyrosine-protein phosphatase" evidence="4">
    <location>
        <begin position="541"/>
        <end position="884"/>
    </location>
</feature>
<dbReference type="PROSITE" id="PS50056">
    <property type="entry name" value="TYR_PHOSPHATASE_2"/>
    <property type="match status" value="1"/>
</dbReference>
<dbReference type="CDD" id="cd18533">
    <property type="entry name" value="PTP_fungal"/>
    <property type="match status" value="1"/>
</dbReference>
<feature type="domain" description="Rhodanese" evidence="6">
    <location>
        <begin position="285"/>
        <end position="401"/>
    </location>
</feature>
<evidence type="ECO:0000259" key="6">
    <source>
        <dbReference type="PROSITE" id="PS50206"/>
    </source>
</evidence>
<dbReference type="InterPro" id="IPR016130">
    <property type="entry name" value="Tyr_Pase_AS"/>
</dbReference>
<dbReference type="SMART" id="SM00404">
    <property type="entry name" value="PTPc_motif"/>
    <property type="match status" value="1"/>
</dbReference>
<feature type="compositionally biased region" description="Polar residues" evidence="3">
    <location>
        <begin position="161"/>
        <end position="174"/>
    </location>
</feature>
<evidence type="ECO:0000256" key="1">
    <source>
        <dbReference type="ARBA" id="ARBA00009649"/>
    </source>
</evidence>
<reference evidence="7" key="1">
    <citation type="journal article" date="2020" name="Stud. Mycol.">
        <title>101 Dothideomycetes genomes: a test case for predicting lifestyles and emergence of pathogens.</title>
        <authorList>
            <person name="Haridas S."/>
            <person name="Albert R."/>
            <person name="Binder M."/>
            <person name="Bloem J."/>
            <person name="Labutti K."/>
            <person name="Salamov A."/>
            <person name="Andreopoulos B."/>
            <person name="Baker S."/>
            <person name="Barry K."/>
            <person name="Bills G."/>
            <person name="Bluhm B."/>
            <person name="Cannon C."/>
            <person name="Castanera R."/>
            <person name="Culley D."/>
            <person name="Daum C."/>
            <person name="Ezra D."/>
            <person name="Gonzalez J."/>
            <person name="Henrissat B."/>
            <person name="Kuo A."/>
            <person name="Liang C."/>
            <person name="Lipzen A."/>
            <person name="Lutzoni F."/>
            <person name="Magnuson J."/>
            <person name="Mondo S."/>
            <person name="Nolan M."/>
            <person name="Ohm R."/>
            <person name="Pangilinan J."/>
            <person name="Park H.-J."/>
            <person name="Ramirez L."/>
            <person name="Alfaro M."/>
            <person name="Sun H."/>
            <person name="Tritt A."/>
            <person name="Yoshinaga Y."/>
            <person name="Zwiers L.-H."/>
            <person name="Turgeon B."/>
            <person name="Goodwin S."/>
            <person name="Spatafora J."/>
            <person name="Crous P."/>
            <person name="Grigoriev I."/>
        </authorList>
    </citation>
    <scope>NUCLEOTIDE SEQUENCE</scope>
    <source>
        <strain evidence="7">CBS 473.64</strain>
    </source>
</reference>
<dbReference type="SUPFAM" id="SSF52799">
    <property type="entry name" value="(Phosphotyrosine protein) phosphatases II"/>
    <property type="match status" value="1"/>
</dbReference>
<dbReference type="Pfam" id="PF00581">
    <property type="entry name" value="Rhodanese"/>
    <property type="match status" value="1"/>
</dbReference>
<evidence type="ECO:0000313" key="8">
    <source>
        <dbReference type="Proteomes" id="UP000799753"/>
    </source>
</evidence>
<dbReference type="InterPro" id="IPR001763">
    <property type="entry name" value="Rhodanese-like_dom"/>
</dbReference>
<dbReference type="PRINTS" id="PR00700">
    <property type="entry name" value="PRTYPHPHTASE"/>
</dbReference>
<dbReference type="EC" id="3.1.3.48" evidence="2"/>
<organism evidence="7 8">
    <name type="scientific">Massarina eburnea CBS 473.64</name>
    <dbReference type="NCBI Taxonomy" id="1395130"/>
    <lineage>
        <taxon>Eukaryota</taxon>
        <taxon>Fungi</taxon>
        <taxon>Dikarya</taxon>
        <taxon>Ascomycota</taxon>
        <taxon>Pezizomycotina</taxon>
        <taxon>Dothideomycetes</taxon>
        <taxon>Pleosporomycetidae</taxon>
        <taxon>Pleosporales</taxon>
        <taxon>Massarineae</taxon>
        <taxon>Massarinaceae</taxon>
        <taxon>Massarina</taxon>
    </lineage>
</organism>
<dbReference type="InterPro" id="IPR003595">
    <property type="entry name" value="Tyr_Pase_cat"/>
</dbReference>
<dbReference type="PROSITE" id="PS00383">
    <property type="entry name" value="TYR_PHOSPHATASE_1"/>
    <property type="match status" value="1"/>
</dbReference>
<feature type="region of interest" description="Disordered" evidence="3">
    <location>
        <begin position="158"/>
        <end position="222"/>
    </location>
</feature>
<feature type="compositionally biased region" description="Basic and acidic residues" evidence="3">
    <location>
        <begin position="49"/>
        <end position="61"/>
    </location>
</feature>
<dbReference type="GO" id="GO:0004725">
    <property type="term" value="F:protein tyrosine phosphatase activity"/>
    <property type="evidence" value="ECO:0007669"/>
    <property type="project" value="UniProtKB-EC"/>
</dbReference>
<dbReference type="SUPFAM" id="SSF52821">
    <property type="entry name" value="Rhodanese/Cell cycle control phosphatase"/>
    <property type="match status" value="1"/>
</dbReference>
<dbReference type="PROSITE" id="PS50206">
    <property type="entry name" value="RHODANESE_3"/>
    <property type="match status" value="1"/>
</dbReference>
<dbReference type="EMBL" id="MU006778">
    <property type="protein sequence ID" value="KAF2644738.1"/>
    <property type="molecule type" value="Genomic_DNA"/>
</dbReference>
<dbReference type="CDD" id="cd01446">
    <property type="entry name" value="DSP_MapKP"/>
    <property type="match status" value="1"/>
</dbReference>
<feature type="region of interest" description="Disordered" evidence="3">
    <location>
        <begin position="797"/>
        <end position="842"/>
    </location>
</feature>
<evidence type="ECO:0000313" key="7">
    <source>
        <dbReference type="EMBL" id="KAF2644738.1"/>
    </source>
</evidence>
<dbReference type="InterPro" id="IPR036873">
    <property type="entry name" value="Rhodanese-like_dom_sf"/>
</dbReference>
<dbReference type="FunFam" id="3.40.250.10:FF:000051">
    <property type="entry name" value="Protein tyrosine phosphatase (Pyp1), putative"/>
    <property type="match status" value="1"/>
</dbReference>
<dbReference type="InterPro" id="IPR000387">
    <property type="entry name" value="Tyr_Pase_dom"/>
</dbReference>
<proteinExistence type="inferred from homology"/>
<dbReference type="PANTHER" id="PTHR19134:SF561">
    <property type="entry name" value="PROTEIN TYROSINE PHOSPHATASE 36E, ISOFORM A"/>
    <property type="match status" value="1"/>
</dbReference>
<accession>A0A6A6SE91</accession>
<name>A0A6A6SE91_9PLEO</name>
<dbReference type="Gene3D" id="3.90.190.10">
    <property type="entry name" value="Protein tyrosine phosphatase superfamily"/>
    <property type="match status" value="1"/>
</dbReference>
<feature type="compositionally biased region" description="Polar residues" evidence="3">
    <location>
        <begin position="15"/>
        <end position="31"/>
    </location>
</feature>
<evidence type="ECO:0000256" key="3">
    <source>
        <dbReference type="SAM" id="MobiDB-lite"/>
    </source>
</evidence>
<feature type="domain" description="Tyrosine specific protein phosphatases" evidence="5">
    <location>
        <begin position="732"/>
        <end position="809"/>
    </location>
</feature>
<feature type="compositionally biased region" description="Basic and acidic residues" evidence="3">
    <location>
        <begin position="829"/>
        <end position="842"/>
    </location>
</feature>
<gene>
    <name evidence="7" type="ORF">P280DRAFT_178766</name>
</gene>
<dbReference type="AlphaFoldDB" id="A0A6A6SE91"/>
<dbReference type="InterPro" id="IPR029021">
    <property type="entry name" value="Prot-tyrosine_phosphatase-like"/>
</dbReference>
<dbReference type="SMART" id="SM00194">
    <property type="entry name" value="PTPc"/>
    <property type="match status" value="1"/>
</dbReference>
<evidence type="ECO:0000256" key="2">
    <source>
        <dbReference type="ARBA" id="ARBA00013064"/>
    </source>
</evidence>
<dbReference type="Pfam" id="PF00102">
    <property type="entry name" value="Y_phosphatase"/>
    <property type="match status" value="2"/>
</dbReference>
<keyword evidence="8" id="KW-1185">Reference proteome</keyword>
<dbReference type="PANTHER" id="PTHR19134">
    <property type="entry name" value="RECEPTOR-TYPE TYROSINE-PROTEIN PHOSPHATASE"/>
    <property type="match status" value="1"/>
</dbReference>
<dbReference type="InterPro" id="IPR050348">
    <property type="entry name" value="Protein-Tyr_Phosphatase"/>
</dbReference>
<dbReference type="Gene3D" id="3.40.250.10">
    <property type="entry name" value="Rhodanese-like domain"/>
    <property type="match status" value="1"/>
</dbReference>
<feature type="region of interest" description="Disordered" evidence="3">
    <location>
        <begin position="1"/>
        <end position="69"/>
    </location>
</feature>
<sequence length="893" mass="99056">MSTPALSPRPRESSHTQSRSRPAPTPVSSRPNVARSPLASNPPLLTPRRVNEVKTPGHNDAKTPSPNYFGLQLDVNTDIFASSAAQHIRGNWSPPSSNVRSTAAASPRVIPVDQNPEFEQFRRQSESNKSFSLGSFNFGSPSPVSAPKGSVFGVMKPPLSPQSMTMPTRVSPQQDEQKEEGGELMAKPRSPKRLLSTESGVFPDRPRRNSPASFLDQENYGRTDELAEFADDRYPRPSLPSKKSMHGSVMHSRAETLPANLIDDEESAGPNMVTPQHVVNILESSVEEVLLLDLRVSTQYAKARIAGALTLCIPTTLLKRASFNVQKLAETFKEEDAKQKFESWRSSKHIIVYDASSAQMKDAQICLNTLKKFSSEGWTGGSYIIRGGFQEFAKTFPSWVTHGSTESSNPSSALKMDLGLPAVAPVIGGCPMPVTQNAANPFFGNIRQNMDLIGGVGQMPIKRPAGTTQSFEEELPDWLQAASNVRNNGKLVSDKFLHIEKREQKRMQEALSGNVVYGTPTGDGPAPAKSIQIAGIEKGSKNRYNSIWPYEHSRVKLQGVSSNGCDYINANHVQSSFSNKRYIATQGPLPATFNDFWNVVWQQDARVIVMLTAEQEGGQLKAHNYWSDKQYGNLHLNLLGERRASLEPSKIYKHREQWRPSLGQRRATNPPKAAYFPEKQAQSPSNEQPYVTVRKFTLANSEHPFERMREITQLQYSHWPDFGAPAHPTHLLGLIEQCDAVCRQVNGGTPSQPDPPDARPVVVHCSAGCGRTGTFCTVDSVIDMLKCQRQARNIRQTTPMGMKSFQMGSPMQIDEKEKSRKGSSSSESSTDKGGVKDEAGESNWTKREDIDLIEKTVEDFRLQRLSMVQSLRQFVLCYESVLEWLVEQYPKSA</sequence>
<keyword evidence="7" id="KW-0675">Receptor</keyword>
<dbReference type="PROSITE" id="PS50055">
    <property type="entry name" value="TYR_PHOSPHATASE_PTP"/>
    <property type="match status" value="1"/>
</dbReference>